<accession>A0A2H9T5J5</accession>
<evidence type="ECO:0000256" key="1">
    <source>
        <dbReference type="SAM" id="Coils"/>
    </source>
</evidence>
<keyword evidence="1" id="KW-0175">Coiled coil</keyword>
<feature type="coiled-coil region" evidence="1">
    <location>
        <begin position="232"/>
        <end position="259"/>
    </location>
</feature>
<protein>
    <submittedName>
        <fullName evidence="3">Uncharacterized protein</fullName>
    </submittedName>
</protein>
<evidence type="ECO:0000313" key="3">
    <source>
        <dbReference type="EMBL" id="PJE78472.1"/>
    </source>
</evidence>
<dbReference type="EMBL" id="NSIT01000176">
    <property type="protein sequence ID" value="PJE78472.1"/>
    <property type="molecule type" value="Genomic_DNA"/>
</dbReference>
<feature type="compositionally biased region" description="Basic and acidic residues" evidence="2">
    <location>
        <begin position="295"/>
        <end position="313"/>
    </location>
</feature>
<feature type="coiled-coil region" evidence="1">
    <location>
        <begin position="67"/>
        <end position="168"/>
    </location>
</feature>
<comment type="caution">
    <text evidence="3">The sequence shown here is derived from an EMBL/GenBank/DDBJ whole genome shotgun (WGS) entry which is preliminary data.</text>
</comment>
<proteinExistence type="predicted"/>
<sequence>MAAGKATVGGVIFVGALVWKGCKGGYKGTVIFWDKVAHPVHVVIRKAKDADFKSYTDDQKAALVNAMDKSKDKAVNMREKIDQFNEVLKSRETCKDAKKELEKKLVLDENESSQLDQLKQQMVDEKENLEKLHKEITKDVVTQAKAWAEETKKERATLKMDLEECQKAISAPGITFPFFHIGITSKSNREAYTNIKRYLTQAQTSNKTVEEFTKGNLLEKLLEEEFISMEAMNEFEEKFKKLKAEREALLKTAEETDLENDVVEVVTDNIEKKDLERITEEEIQESVDEAAQSYTEERQDQEVHSDVRGENKTESASIFRKRSKAESDVKLTKASTWPSNKDEPRTEL</sequence>
<dbReference type="AlphaFoldDB" id="A0A2H9T5J5"/>
<organism evidence="3">
    <name type="scientific">invertebrate metagenome</name>
    <dbReference type="NCBI Taxonomy" id="1711999"/>
    <lineage>
        <taxon>unclassified sequences</taxon>
        <taxon>metagenomes</taxon>
        <taxon>organismal metagenomes</taxon>
    </lineage>
</organism>
<name>A0A2H9T5J5_9ZZZZ</name>
<feature type="region of interest" description="Disordered" evidence="2">
    <location>
        <begin position="277"/>
        <end position="348"/>
    </location>
</feature>
<reference evidence="3" key="1">
    <citation type="journal article" date="2017" name="Appl. Environ. Microbiol.">
        <title>Molecular characterization of an Endozoicomonas-like organism causing infection in king scallop Pecten maximus L.</title>
        <authorList>
            <person name="Cano I."/>
            <person name="van Aerle R."/>
            <person name="Ross S."/>
            <person name="Verner-Jeffreys D.W."/>
            <person name="Paley R.K."/>
            <person name="Rimmer G."/>
            <person name="Ryder D."/>
            <person name="Hooper P."/>
            <person name="Stone D."/>
            <person name="Feist S.W."/>
        </authorList>
    </citation>
    <scope>NUCLEOTIDE SEQUENCE</scope>
</reference>
<gene>
    <name evidence="3" type="ORF">CI610_02596</name>
</gene>
<evidence type="ECO:0000256" key="2">
    <source>
        <dbReference type="SAM" id="MobiDB-lite"/>
    </source>
</evidence>